<dbReference type="CDD" id="cd11296">
    <property type="entry name" value="O-FucT_like"/>
    <property type="match status" value="1"/>
</dbReference>
<dbReference type="InterPro" id="IPR045130">
    <property type="entry name" value="OFUT2-like"/>
</dbReference>
<evidence type="ECO:0000256" key="5">
    <source>
        <dbReference type="SAM" id="Phobius"/>
    </source>
</evidence>
<accession>A0A8T0H5I8</accession>
<keyword evidence="5" id="KW-0812">Transmembrane</keyword>
<keyword evidence="3" id="KW-0119">Carbohydrate metabolism</keyword>
<keyword evidence="1" id="KW-0808">Transferase</keyword>
<dbReference type="PANTHER" id="PTHR13398">
    <property type="entry name" value="GDP-FUCOSE PROTEIN O-FUCOSYLTRANSFERASE 2"/>
    <property type="match status" value="1"/>
</dbReference>
<keyword evidence="5" id="KW-1133">Transmembrane helix</keyword>
<reference evidence="6" key="1">
    <citation type="submission" date="2020-06" db="EMBL/GenBank/DDBJ databases">
        <title>WGS assembly of Ceratodon purpureus strain R40.</title>
        <authorList>
            <person name="Carey S.B."/>
            <person name="Jenkins J."/>
            <person name="Shu S."/>
            <person name="Lovell J.T."/>
            <person name="Sreedasyam A."/>
            <person name="Maumus F."/>
            <person name="Tiley G.P."/>
            <person name="Fernandez-Pozo N."/>
            <person name="Barry K."/>
            <person name="Chen C."/>
            <person name="Wang M."/>
            <person name="Lipzen A."/>
            <person name="Daum C."/>
            <person name="Saski C.A."/>
            <person name="Payton A.C."/>
            <person name="Mcbreen J.C."/>
            <person name="Conrad R.E."/>
            <person name="Kollar L.M."/>
            <person name="Olsson S."/>
            <person name="Huttunen S."/>
            <person name="Landis J.B."/>
            <person name="Wickett N.J."/>
            <person name="Johnson M.G."/>
            <person name="Rensing S.A."/>
            <person name="Grimwood J."/>
            <person name="Schmutz J."/>
            <person name="Mcdaniel S.F."/>
        </authorList>
    </citation>
    <scope>NUCLEOTIDE SEQUENCE</scope>
    <source>
        <strain evidence="6">R40</strain>
    </source>
</reference>
<name>A0A8T0H5I8_CERPU</name>
<sequence length="597" mass="65963">MPKSAWRGSELMPLRVKIVLAVFTVMTIVSVLTLSLLPPDQFGFSSLVFNVVGYRQGLTSAHPIAIFVNDTAPPPENFLPDFSTDSLSAPAPSTGSKDLEKNSSSEIASIIDDSSFVSSPEPIPTPIPSSAAPELSLEHERFLSPLLSAGVGAGNQLMEYISAAVIAKATNRTLCLTPFFSGPGKHSGLSVHSRGGLMLEERYNVSALARFTRVASLEHCLQQCDYRLDSSVFLRPTLLEPLIRGWKNFQYRNASWDMEWNYVKWQSIRDINATLGDLGDRCVGLGGLFPGLRWRGAFLAVSAFLQPAMPIFEAANILQTYGIGKDTPYLAVHWRFEESSCPKHQIGLCFSRCNDGSVIDSGLHPVAKEWLKMSENECKGNGHFRGVGLSKMDIIATIEERAAKHNLNTVYMATDGWIRGVEGLALVKEVVLLLRRQGLYVIGLWSIPDLPNFSDGTYYDPYITMGKKHVINGQQIALVEQEICVRSAVFLGSGQSTWSLAVFRLRLAKRRSTEVLTKVKNADRRDPRTRDGLISEMLLKDDHAAGLHCHYSRFMNRATVNETVETYADESPDGWLDLEACEGRIGRGGHCQVAKCF</sequence>
<keyword evidence="2" id="KW-0294">Fucose metabolism</keyword>
<dbReference type="GO" id="GO:0006004">
    <property type="term" value="P:fucose metabolic process"/>
    <property type="evidence" value="ECO:0007669"/>
    <property type="project" value="UniProtKB-KW"/>
</dbReference>
<gene>
    <name evidence="6" type="ORF">KC19_8G200600</name>
</gene>
<feature type="compositionally biased region" description="Polar residues" evidence="4">
    <location>
        <begin position="83"/>
        <end position="96"/>
    </location>
</feature>
<evidence type="ECO:0008006" key="8">
    <source>
        <dbReference type="Google" id="ProtNLM"/>
    </source>
</evidence>
<evidence type="ECO:0000256" key="4">
    <source>
        <dbReference type="SAM" id="MobiDB-lite"/>
    </source>
</evidence>
<dbReference type="EMBL" id="CM026429">
    <property type="protein sequence ID" value="KAG0565569.1"/>
    <property type="molecule type" value="Genomic_DNA"/>
</dbReference>
<dbReference type="OrthoDB" id="1851538at2759"/>
<evidence type="ECO:0000256" key="2">
    <source>
        <dbReference type="ARBA" id="ARBA00023253"/>
    </source>
</evidence>
<organism evidence="6 7">
    <name type="scientific">Ceratodon purpureus</name>
    <name type="common">Fire moss</name>
    <name type="synonym">Dicranum purpureum</name>
    <dbReference type="NCBI Taxonomy" id="3225"/>
    <lineage>
        <taxon>Eukaryota</taxon>
        <taxon>Viridiplantae</taxon>
        <taxon>Streptophyta</taxon>
        <taxon>Embryophyta</taxon>
        <taxon>Bryophyta</taxon>
        <taxon>Bryophytina</taxon>
        <taxon>Bryopsida</taxon>
        <taxon>Dicranidae</taxon>
        <taxon>Pseudoditrichales</taxon>
        <taxon>Ditrichaceae</taxon>
        <taxon>Ceratodon</taxon>
    </lineage>
</organism>
<dbReference type="Gene3D" id="3.40.50.11350">
    <property type="match status" value="1"/>
</dbReference>
<evidence type="ECO:0000313" key="7">
    <source>
        <dbReference type="Proteomes" id="UP000822688"/>
    </source>
</evidence>
<feature type="transmembrane region" description="Helical" evidence="5">
    <location>
        <begin position="16"/>
        <end position="37"/>
    </location>
</feature>
<evidence type="ECO:0000256" key="1">
    <source>
        <dbReference type="ARBA" id="ARBA00022679"/>
    </source>
</evidence>
<evidence type="ECO:0000313" key="6">
    <source>
        <dbReference type="EMBL" id="KAG0565569.1"/>
    </source>
</evidence>
<dbReference type="Proteomes" id="UP000822688">
    <property type="component" value="Chromosome 8"/>
</dbReference>
<comment type="caution">
    <text evidence="6">The sequence shown here is derived from an EMBL/GenBank/DDBJ whole genome shotgun (WGS) entry which is preliminary data.</text>
</comment>
<keyword evidence="5" id="KW-0472">Membrane</keyword>
<dbReference type="PANTHER" id="PTHR13398:SF8">
    <property type="entry name" value="O-FUCOSYLTRANSFERASE FAMILY PROTEIN"/>
    <property type="match status" value="1"/>
</dbReference>
<dbReference type="AlphaFoldDB" id="A0A8T0H5I8"/>
<evidence type="ECO:0000256" key="3">
    <source>
        <dbReference type="ARBA" id="ARBA00023277"/>
    </source>
</evidence>
<proteinExistence type="predicted"/>
<protein>
    <recommendedName>
        <fullName evidence="8">O-fucosyltransferase family protein</fullName>
    </recommendedName>
</protein>
<keyword evidence="7" id="KW-1185">Reference proteome</keyword>
<dbReference type="GO" id="GO:0046922">
    <property type="term" value="F:peptide-O-fucosyltransferase activity"/>
    <property type="evidence" value="ECO:0007669"/>
    <property type="project" value="InterPro"/>
</dbReference>
<feature type="region of interest" description="Disordered" evidence="4">
    <location>
        <begin position="79"/>
        <end position="103"/>
    </location>
</feature>